<keyword evidence="8" id="KW-0445">Lipid transport</keyword>
<dbReference type="Gene3D" id="2.60.40.150">
    <property type="entry name" value="C2 domain"/>
    <property type="match status" value="2"/>
</dbReference>
<dbReference type="PROSITE" id="PS51847">
    <property type="entry name" value="SMP"/>
    <property type="match status" value="1"/>
</dbReference>
<evidence type="ECO:0000256" key="5">
    <source>
        <dbReference type="ARBA" id="ARBA00022737"/>
    </source>
</evidence>
<dbReference type="EMBL" id="CP051142">
    <property type="protein sequence ID" value="QIW99875.1"/>
    <property type="molecule type" value="Genomic_DNA"/>
</dbReference>
<keyword evidence="7 13" id="KW-1133">Transmembrane helix</keyword>
<sequence>MDDYEAEQRRHHEAPYNTNHPIPSIQRFRHAKEVRRAHAIDDSESEHGVEREQNELSRVDNPSKEDTTNGADDDNDDGMKDTSELNAQGSAKDRRKTLQKRKDERAERIVTDPVTHLPVKIHDFTSEALEQVDKNEPAYGSTPRTATGVGNKEKSGDQLKAELEEIVKGQAALQAEFPPPAYELVHKELVKVSWHSTLITTAGLTLSVGLAITLVYVSSSLGLSSDNQYFSISIYAFIGLLICALAAGLIYGTTRWADRRMQSLWDAAIWQSKFRGIEKEAEHHETETTVWLNSLLAAVWPLINPDLFTSLSDTLEDVMQASLPSVVRMVSVDDIGQGSESLRILGIRWLPTGAAGRAVSEDGKLQNADPKRQNSAQSEQMESDDQMTQGMSAEEGDFINLEVAFAYRASSSGSTFKDRMKDMHLYLAFYLPGNIKLPVWVDLRGAVGIMRLRLQLAPDPPFFGLCTLTLLGQPKIELSCVPLVKHGLNLMNLPILKGFVQGSIDAAMAEYVAPKSLTLDLRDMIVGDDFKKDVNTQGVLVIEVIRGYDFKIGDMGIPLIKDGSADPYVTVGWAKFGKPLWSTRILANEMEPIWNETTYVLVTPDELNVEERLRLQLWDSDRFTADDDLGRIEVDIKQLMSDSQTRCKMATRTDGFKALDGGKGMPGKLQWRVGYFPKLSIQKDQLNKQDFDKDTRSMEQLEEKVDKISKDKLRETQIKKGFTKDKSELEQQKRMELQRQQEEIIIDAPPPDKYPSGILSIQVHQITGLELHKLHKSDKAAESKTIDDEDEQDDLPSAYCNIILNHTKIYKTRTKPKNARPFFNAGTERFVGDWRNAELHVSVRDSRVHEDDALLGIVHLPLADIFKERSQVNGFWPLAGGVGYGRIRLSLVWRSVQLQAPRELLGWSLGTLAVNCEAQAIDLPDDLKNMKLKLHTKLSTAKMYPNQNNTWHSKRDCTIRLAVEDRYSTCFSIRFRTKGLTGSKTEAFAVLWLRDIPDEEEDQELTLPVWKGDFSKALKSSLDDCGDKVGSIKLKLTFWSGLGAAHSAWAIKHANIRDVVQVLETAHDNLETSRAEKQAGIVDESGNTDSSDSDSDAEDDLTKKTTEEKDKTDNEEKSGGIAQLADEVKDYKHNYKSIHRRQRGIMTWKAPRTAQWAFHSAEKVEHKLAGIFKRHSRGIDIETEV</sequence>
<dbReference type="AlphaFoldDB" id="A0A6H0XYW6"/>
<evidence type="ECO:0000256" key="8">
    <source>
        <dbReference type="ARBA" id="ARBA00023055"/>
    </source>
</evidence>
<keyword evidence="4 13" id="KW-0812">Transmembrane</keyword>
<dbReference type="Proteomes" id="UP000503462">
    <property type="component" value="Chromosome 4"/>
</dbReference>
<evidence type="ECO:0000256" key="13">
    <source>
        <dbReference type="SAM" id="Phobius"/>
    </source>
</evidence>
<dbReference type="SMART" id="SM00239">
    <property type="entry name" value="C2"/>
    <property type="match status" value="2"/>
</dbReference>
<organism evidence="16 17">
    <name type="scientific">Peltaster fructicola</name>
    <dbReference type="NCBI Taxonomy" id="286661"/>
    <lineage>
        <taxon>Eukaryota</taxon>
        <taxon>Fungi</taxon>
        <taxon>Dikarya</taxon>
        <taxon>Ascomycota</taxon>
        <taxon>Pezizomycotina</taxon>
        <taxon>Dothideomycetes</taxon>
        <taxon>Dothideomycetes incertae sedis</taxon>
        <taxon>Peltaster</taxon>
    </lineage>
</organism>
<dbReference type="CDD" id="cd04041">
    <property type="entry name" value="C2A_fungal"/>
    <property type="match status" value="1"/>
</dbReference>
<feature type="transmembrane region" description="Helical" evidence="13">
    <location>
        <begin position="197"/>
        <end position="217"/>
    </location>
</feature>
<keyword evidence="6" id="KW-0256">Endoplasmic reticulum</keyword>
<feature type="compositionally biased region" description="Basic and acidic residues" evidence="12">
    <location>
        <begin position="1"/>
        <end position="14"/>
    </location>
</feature>
<dbReference type="CDD" id="cd21676">
    <property type="entry name" value="SMP_Mug190"/>
    <property type="match status" value="1"/>
</dbReference>
<feature type="compositionally biased region" description="Polar residues" evidence="12">
    <location>
        <begin position="373"/>
        <end position="389"/>
    </location>
</feature>
<evidence type="ECO:0000313" key="16">
    <source>
        <dbReference type="EMBL" id="QIW99875.1"/>
    </source>
</evidence>
<evidence type="ECO:0000259" key="14">
    <source>
        <dbReference type="PROSITE" id="PS50004"/>
    </source>
</evidence>
<feature type="compositionally biased region" description="Basic and acidic residues" evidence="12">
    <location>
        <begin position="34"/>
        <end position="67"/>
    </location>
</feature>
<dbReference type="CDD" id="cd04052">
    <property type="entry name" value="C2B_Tricalbin-like"/>
    <property type="match status" value="1"/>
</dbReference>
<dbReference type="InterPro" id="IPR000008">
    <property type="entry name" value="C2_dom"/>
</dbReference>
<feature type="region of interest" description="Disordered" evidence="12">
    <location>
        <begin position="1071"/>
        <end position="1124"/>
    </location>
</feature>
<feature type="domain" description="C2" evidence="14">
    <location>
        <begin position="520"/>
        <end position="649"/>
    </location>
</feature>
<accession>A0A6H0XYW6</accession>
<dbReference type="InterPro" id="IPR057349">
    <property type="entry name" value="C2_Mug190_3rd"/>
</dbReference>
<dbReference type="InterPro" id="IPR037767">
    <property type="entry name" value="C2A_Mug190-like"/>
</dbReference>
<dbReference type="GO" id="GO:0005789">
    <property type="term" value="C:endoplasmic reticulum membrane"/>
    <property type="evidence" value="ECO:0007669"/>
    <property type="project" value="UniProtKB-SubCell"/>
</dbReference>
<feature type="domain" description="C2" evidence="14">
    <location>
        <begin position="740"/>
        <end position="877"/>
    </location>
</feature>
<evidence type="ECO:0000256" key="9">
    <source>
        <dbReference type="ARBA" id="ARBA00023121"/>
    </source>
</evidence>
<dbReference type="Pfam" id="PF25669">
    <property type="entry name" value="SMP_MUG190-like"/>
    <property type="match status" value="1"/>
</dbReference>
<dbReference type="PANTHER" id="PTHR47348">
    <property type="entry name" value="MEIOTICALLY UP-REGULATED GENE 190 PROTEIN"/>
    <property type="match status" value="1"/>
</dbReference>
<feature type="compositionally biased region" description="Basic and acidic residues" evidence="12">
    <location>
        <begin position="1100"/>
        <end position="1118"/>
    </location>
</feature>
<keyword evidence="11" id="KW-0175">Coiled coil</keyword>
<dbReference type="PANTHER" id="PTHR47348:SF2">
    <property type="entry name" value="MEIOTICALLY UP-REGULATED 190 PROTEIN"/>
    <property type="match status" value="1"/>
</dbReference>
<dbReference type="Pfam" id="PF00168">
    <property type="entry name" value="C2"/>
    <property type="match status" value="2"/>
</dbReference>
<feature type="domain" description="SMP-LTD" evidence="15">
    <location>
        <begin position="285"/>
        <end position="522"/>
    </location>
</feature>
<evidence type="ECO:0000313" key="17">
    <source>
        <dbReference type="Proteomes" id="UP000503462"/>
    </source>
</evidence>
<keyword evidence="3" id="KW-0597">Phosphoprotein</keyword>
<dbReference type="InterPro" id="IPR031468">
    <property type="entry name" value="SMP_LBD"/>
</dbReference>
<dbReference type="SUPFAM" id="SSF49562">
    <property type="entry name" value="C2 domain (Calcium/lipid-binding domain, CaLB)"/>
    <property type="match status" value="2"/>
</dbReference>
<evidence type="ECO:0000256" key="4">
    <source>
        <dbReference type="ARBA" id="ARBA00022692"/>
    </source>
</evidence>
<evidence type="ECO:0000256" key="1">
    <source>
        <dbReference type="ARBA" id="ARBA00004586"/>
    </source>
</evidence>
<comment type="subcellular location">
    <subcellularLocation>
        <location evidence="1">Endoplasmic reticulum membrane</location>
    </subcellularLocation>
</comment>
<keyword evidence="10 13" id="KW-0472">Membrane</keyword>
<evidence type="ECO:0000256" key="3">
    <source>
        <dbReference type="ARBA" id="ARBA00022553"/>
    </source>
</evidence>
<feature type="coiled-coil region" evidence="11">
    <location>
        <begin position="691"/>
        <end position="718"/>
    </location>
</feature>
<evidence type="ECO:0008006" key="18">
    <source>
        <dbReference type="Google" id="ProtNLM"/>
    </source>
</evidence>
<keyword evidence="5" id="KW-0677">Repeat</keyword>
<dbReference type="InterPro" id="IPR035892">
    <property type="entry name" value="C2_domain_sf"/>
</dbReference>
<reference evidence="16 17" key="1">
    <citation type="journal article" date="2016" name="Sci. Rep.">
        <title>Peltaster fructicola genome reveals evolution from an invasive phytopathogen to an ectophytic parasite.</title>
        <authorList>
            <person name="Xu C."/>
            <person name="Chen H."/>
            <person name="Gleason M.L."/>
            <person name="Xu J.R."/>
            <person name="Liu H."/>
            <person name="Zhang R."/>
            <person name="Sun G."/>
        </authorList>
    </citation>
    <scope>NUCLEOTIDE SEQUENCE [LARGE SCALE GENOMIC DNA]</scope>
    <source>
        <strain evidence="16 17">LNHT1506</strain>
    </source>
</reference>
<keyword evidence="9" id="KW-0446">Lipid-binding</keyword>
<evidence type="ECO:0000259" key="15">
    <source>
        <dbReference type="PROSITE" id="PS51847"/>
    </source>
</evidence>
<dbReference type="OrthoDB" id="419768at2759"/>
<evidence type="ECO:0000256" key="11">
    <source>
        <dbReference type="SAM" id="Coils"/>
    </source>
</evidence>
<gene>
    <name evidence="16" type="ORF">AMS68_005393</name>
</gene>
<evidence type="ECO:0000256" key="10">
    <source>
        <dbReference type="ARBA" id="ARBA00023136"/>
    </source>
</evidence>
<name>A0A6H0XYW6_9PEZI</name>
<proteinExistence type="predicted"/>
<feature type="compositionally biased region" description="Basic and acidic residues" evidence="12">
    <location>
        <begin position="100"/>
        <end position="110"/>
    </location>
</feature>
<feature type="region of interest" description="Disordered" evidence="12">
    <location>
        <begin position="360"/>
        <end position="389"/>
    </location>
</feature>
<dbReference type="InterPro" id="IPR037765">
    <property type="entry name" value="C2B_Tricalbin"/>
</dbReference>
<dbReference type="Pfam" id="PF25331">
    <property type="entry name" value="C2_Mug190_3rd"/>
    <property type="match status" value="1"/>
</dbReference>
<dbReference type="GO" id="GO:0006869">
    <property type="term" value="P:lipid transport"/>
    <property type="evidence" value="ECO:0007669"/>
    <property type="project" value="UniProtKB-KW"/>
</dbReference>
<dbReference type="PROSITE" id="PS50004">
    <property type="entry name" value="C2"/>
    <property type="match status" value="2"/>
</dbReference>
<feature type="transmembrane region" description="Helical" evidence="13">
    <location>
        <begin position="229"/>
        <end position="251"/>
    </location>
</feature>
<evidence type="ECO:0000256" key="6">
    <source>
        <dbReference type="ARBA" id="ARBA00022824"/>
    </source>
</evidence>
<keyword evidence="17" id="KW-1185">Reference proteome</keyword>
<protein>
    <recommendedName>
        <fullName evidence="18">C2 domain-containing protein</fullName>
    </recommendedName>
</protein>
<keyword evidence="2" id="KW-0813">Transport</keyword>
<feature type="compositionally biased region" description="Basic and acidic residues" evidence="12">
    <location>
        <begin position="360"/>
        <end position="372"/>
    </location>
</feature>
<evidence type="ECO:0000256" key="12">
    <source>
        <dbReference type="SAM" id="MobiDB-lite"/>
    </source>
</evidence>
<feature type="region of interest" description="Disordered" evidence="12">
    <location>
        <begin position="1"/>
        <end position="110"/>
    </location>
</feature>
<dbReference type="GO" id="GO:0061817">
    <property type="term" value="P:endoplasmic reticulum-plasma membrane tethering"/>
    <property type="evidence" value="ECO:0007669"/>
    <property type="project" value="InterPro"/>
</dbReference>
<evidence type="ECO:0000256" key="7">
    <source>
        <dbReference type="ARBA" id="ARBA00022989"/>
    </source>
</evidence>
<evidence type="ECO:0000256" key="2">
    <source>
        <dbReference type="ARBA" id="ARBA00022448"/>
    </source>
</evidence>
<dbReference type="GO" id="GO:0008289">
    <property type="term" value="F:lipid binding"/>
    <property type="evidence" value="ECO:0007669"/>
    <property type="project" value="UniProtKB-KW"/>
</dbReference>